<keyword evidence="10" id="KW-0175">Coiled coil</keyword>
<feature type="coiled-coil region" evidence="10">
    <location>
        <begin position="194"/>
        <end position="221"/>
    </location>
</feature>
<keyword evidence="15" id="KW-1185">Reference proteome</keyword>
<evidence type="ECO:0000256" key="9">
    <source>
        <dbReference type="ARBA" id="ARBA00023012"/>
    </source>
</evidence>
<keyword evidence="8 11" id="KW-1133">Transmembrane helix</keyword>
<dbReference type="SUPFAM" id="SSF158472">
    <property type="entry name" value="HAMP domain-like"/>
    <property type="match status" value="1"/>
</dbReference>
<evidence type="ECO:0000256" key="6">
    <source>
        <dbReference type="ARBA" id="ARBA00022692"/>
    </source>
</evidence>
<dbReference type="InterPro" id="IPR003660">
    <property type="entry name" value="HAMP_dom"/>
</dbReference>
<dbReference type="InterPro" id="IPR003594">
    <property type="entry name" value="HATPase_dom"/>
</dbReference>
<name>H1YIY7_9SPHI</name>
<dbReference type="InterPro" id="IPR003661">
    <property type="entry name" value="HisK_dim/P_dom"/>
</dbReference>
<evidence type="ECO:0000256" key="11">
    <source>
        <dbReference type="SAM" id="Phobius"/>
    </source>
</evidence>
<evidence type="ECO:0000313" key="14">
    <source>
        <dbReference type="EMBL" id="EHQ27682.1"/>
    </source>
</evidence>
<dbReference type="EMBL" id="CM001403">
    <property type="protein sequence ID" value="EHQ27682.1"/>
    <property type="molecule type" value="Genomic_DNA"/>
</dbReference>
<dbReference type="PROSITE" id="PS50109">
    <property type="entry name" value="HIS_KIN"/>
    <property type="match status" value="1"/>
</dbReference>
<comment type="subcellular location">
    <subcellularLocation>
        <location evidence="2">Membrane</location>
    </subcellularLocation>
</comment>
<evidence type="ECO:0000256" key="4">
    <source>
        <dbReference type="ARBA" id="ARBA00022553"/>
    </source>
</evidence>
<evidence type="ECO:0000256" key="1">
    <source>
        <dbReference type="ARBA" id="ARBA00000085"/>
    </source>
</evidence>
<gene>
    <name evidence="14" type="ORF">Mucpa_3584</name>
</gene>
<evidence type="ECO:0000256" key="5">
    <source>
        <dbReference type="ARBA" id="ARBA00022679"/>
    </source>
</evidence>
<feature type="domain" description="HAMP" evidence="13">
    <location>
        <begin position="167"/>
        <end position="220"/>
    </location>
</feature>
<dbReference type="SMART" id="SM00387">
    <property type="entry name" value="HATPase_c"/>
    <property type="match status" value="1"/>
</dbReference>
<dbReference type="Gene3D" id="3.30.565.10">
    <property type="entry name" value="Histidine kinase-like ATPase, C-terminal domain"/>
    <property type="match status" value="1"/>
</dbReference>
<evidence type="ECO:0000259" key="12">
    <source>
        <dbReference type="PROSITE" id="PS50109"/>
    </source>
</evidence>
<organism evidence="14 15">
    <name type="scientific">Mucilaginibacter paludis DSM 18603</name>
    <dbReference type="NCBI Taxonomy" id="714943"/>
    <lineage>
        <taxon>Bacteria</taxon>
        <taxon>Pseudomonadati</taxon>
        <taxon>Bacteroidota</taxon>
        <taxon>Sphingobacteriia</taxon>
        <taxon>Sphingobacteriales</taxon>
        <taxon>Sphingobacteriaceae</taxon>
        <taxon>Mucilaginibacter</taxon>
    </lineage>
</organism>
<dbReference type="SUPFAM" id="SSF47384">
    <property type="entry name" value="Homodimeric domain of signal transducing histidine kinase"/>
    <property type="match status" value="1"/>
</dbReference>
<dbReference type="OrthoDB" id="594725at2"/>
<evidence type="ECO:0000256" key="8">
    <source>
        <dbReference type="ARBA" id="ARBA00022989"/>
    </source>
</evidence>
<dbReference type="PROSITE" id="PS50885">
    <property type="entry name" value="HAMP"/>
    <property type="match status" value="1"/>
</dbReference>
<dbReference type="GO" id="GO:0005886">
    <property type="term" value="C:plasma membrane"/>
    <property type="evidence" value="ECO:0007669"/>
    <property type="project" value="TreeGrafter"/>
</dbReference>
<dbReference type="InterPro" id="IPR050428">
    <property type="entry name" value="TCS_sensor_his_kinase"/>
</dbReference>
<dbReference type="CDD" id="cd06225">
    <property type="entry name" value="HAMP"/>
    <property type="match status" value="1"/>
</dbReference>
<dbReference type="SMART" id="SM00388">
    <property type="entry name" value="HisKA"/>
    <property type="match status" value="1"/>
</dbReference>
<dbReference type="HOGENOM" id="CLU_000445_89_6_10"/>
<dbReference type="EC" id="2.7.13.3" evidence="3"/>
<dbReference type="Pfam" id="PF00512">
    <property type="entry name" value="HisKA"/>
    <property type="match status" value="1"/>
</dbReference>
<keyword evidence="5" id="KW-0808">Transferase</keyword>
<keyword evidence="9" id="KW-0902">Two-component regulatory system</keyword>
<dbReference type="Pfam" id="PF02518">
    <property type="entry name" value="HATPase_c"/>
    <property type="match status" value="1"/>
</dbReference>
<comment type="catalytic activity">
    <reaction evidence="1">
        <text>ATP + protein L-histidine = ADP + protein N-phospho-L-histidine.</text>
        <dbReference type="EC" id="2.7.13.3"/>
    </reaction>
</comment>
<dbReference type="Pfam" id="PF00672">
    <property type="entry name" value="HAMP"/>
    <property type="match status" value="1"/>
</dbReference>
<keyword evidence="4" id="KW-0597">Phosphoprotein</keyword>
<keyword evidence="6 11" id="KW-0812">Transmembrane</keyword>
<keyword evidence="7 14" id="KW-0418">Kinase</keyword>
<dbReference type="Gene3D" id="6.10.340.10">
    <property type="match status" value="1"/>
</dbReference>
<accession>H1YIY7</accession>
<evidence type="ECO:0000256" key="2">
    <source>
        <dbReference type="ARBA" id="ARBA00004370"/>
    </source>
</evidence>
<dbReference type="STRING" id="714943.Mucpa_3584"/>
<feature type="domain" description="Histidine kinase" evidence="12">
    <location>
        <begin position="228"/>
        <end position="442"/>
    </location>
</feature>
<dbReference type="PANTHER" id="PTHR45436:SF5">
    <property type="entry name" value="SENSOR HISTIDINE KINASE TRCS"/>
    <property type="match status" value="1"/>
</dbReference>
<reference evidence="14" key="1">
    <citation type="submission" date="2011-09" db="EMBL/GenBank/DDBJ databases">
        <title>The permanent draft genome of Mucilaginibacter paludis DSM 18603.</title>
        <authorList>
            <consortium name="US DOE Joint Genome Institute (JGI-PGF)"/>
            <person name="Lucas S."/>
            <person name="Han J."/>
            <person name="Lapidus A."/>
            <person name="Bruce D."/>
            <person name="Goodwin L."/>
            <person name="Pitluck S."/>
            <person name="Peters L."/>
            <person name="Kyrpides N."/>
            <person name="Mavromatis K."/>
            <person name="Ivanova N."/>
            <person name="Mikhailova N."/>
            <person name="Held B."/>
            <person name="Detter J.C."/>
            <person name="Tapia R."/>
            <person name="Han C."/>
            <person name="Land M."/>
            <person name="Hauser L."/>
            <person name="Markowitz V."/>
            <person name="Cheng J.-F."/>
            <person name="Hugenholtz P."/>
            <person name="Woyke T."/>
            <person name="Wu D."/>
            <person name="Tindall B."/>
            <person name="Brambilla E."/>
            <person name="Klenk H.-P."/>
            <person name="Eisen J.A."/>
        </authorList>
    </citation>
    <scope>NUCLEOTIDE SEQUENCE [LARGE SCALE GENOMIC DNA]</scope>
    <source>
        <strain evidence="14">DSM 18603</strain>
    </source>
</reference>
<dbReference type="SUPFAM" id="SSF55874">
    <property type="entry name" value="ATPase domain of HSP90 chaperone/DNA topoisomerase II/histidine kinase"/>
    <property type="match status" value="1"/>
</dbReference>
<dbReference type="AlphaFoldDB" id="H1YIY7"/>
<dbReference type="eggNOG" id="COG2205">
    <property type="taxonomic scope" value="Bacteria"/>
</dbReference>
<feature type="transmembrane region" description="Helical" evidence="11">
    <location>
        <begin position="142"/>
        <end position="170"/>
    </location>
</feature>
<dbReference type="CDD" id="cd00075">
    <property type="entry name" value="HATPase"/>
    <property type="match status" value="1"/>
</dbReference>
<dbReference type="RefSeq" id="WP_008508218.1">
    <property type="nucleotide sequence ID" value="NZ_CM001403.1"/>
</dbReference>
<dbReference type="PANTHER" id="PTHR45436">
    <property type="entry name" value="SENSOR HISTIDINE KINASE YKOH"/>
    <property type="match status" value="1"/>
</dbReference>
<keyword evidence="11" id="KW-0472">Membrane</keyword>
<dbReference type="Proteomes" id="UP000002774">
    <property type="component" value="Chromosome"/>
</dbReference>
<evidence type="ECO:0000256" key="3">
    <source>
        <dbReference type="ARBA" id="ARBA00012438"/>
    </source>
</evidence>
<evidence type="ECO:0000256" key="7">
    <source>
        <dbReference type="ARBA" id="ARBA00022777"/>
    </source>
</evidence>
<dbReference type="InterPro" id="IPR005467">
    <property type="entry name" value="His_kinase_dom"/>
</dbReference>
<evidence type="ECO:0000313" key="15">
    <source>
        <dbReference type="Proteomes" id="UP000002774"/>
    </source>
</evidence>
<dbReference type="Gene3D" id="1.10.287.130">
    <property type="match status" value="1"/>
</dbReference>
<proteinExistence type="predicted"/>
<dbReference type="GO" id="GO:0000155">
    <property type="term" value="F:phosphorelay sensor kinase activity"/>
    <property type="evidence" value="ECO:0007669"/>
    <property type="project" value="InterPro"/>
</dbReference>
<protein>
    <recommendedName>
        <fullName evidence="3">histidine kinase</fullName>
        <ecNumber evidence="3">2.7.13.3</ecNumber>
    </recommendedName>
</protein>
<evidence type="ECO:0000259" key="13">
    <source>
        <dbReference type="PROSITE" id="PS50885"/>
    </source>
</evidence>
<dbReference type="SMART" id="SM00304">
    <property type="entry name" value="HAMP"/>
    <property type="match status" value="1"/>
</dbReference>
<dbReference type="CDD" id="cd00082">
    <property type="entry name" value="HisKA"/>
    <property type="match status" value="1"/>
</dbReference>
<dbReference type="InterPro" id="IPR036097">
    <property type="entry name" value="HisK_dim/P_sf"/>
</dbReference>
<dbReference type="InterPro" id="IPR036890">
    <property type="entry name" value="HATPase_C_sf"/>
</dbReference>
<feature type="transmembrane region" description="Helical" evidence="11">
    <location>
        <begin position="12"/>
        <end position="32"/>
    </location>
</feature>
<evidence type="ECO:0000256" key="10">
    <source>
        <dbReference type="SAM" id="Coils"/>
    </source>
</evidence>
<sequence length="442" mass="49914">MYRKNFGIKLKITIAFSLIFILLSFSFNLYCYRQIRSLMIADNDAGLLARANALLSKIEISPVIIPLPDNNTDIRVFYHSGSKIITVFESPGIIKKIKTPLKTGVTDTLGMRVAYVVNNNEENPAELILVKSGKHLEDNLRYLLFLLFACSLISVCLAGLIAYVVAFYLLQPVQRIINAARVINTNQLRDVIPVKNTNDELQELTETINSMLVRIDESLQQQQNFFASASHELKTPLAIMRAEIEVELMKANADHHFTALLKSQLNEINRLQQVVQEFLLVSQLKSGGISLYKEPVDLSSVILKLFNRISPLLTPKKLKANIDFDQETESFMINADLDKLFIILLNLTENAIKYSPEGKLINCHIQETADKRFMQLSIANTISEENIPTTKLPTAFYRQDLRQNGAGLGLWLCKEIIELHEGELEISSVGYQFTAVLTLPKL</sequence>